<dbReference type="Proteomes" id="UP000646365">
    <property type="component" value="Unassembled WGS sequence"/>
</dbReference>
<gene>
    <name evidence="1" type="ORF">GCM10011611_50110</name>
</gene>
<keyword evidence="2" id="KW-1185">Reference proteome</keyword>
<evidence type="ECO:0008006" key="3">
    <source>
        <dbReference type="Google" id="ProtNLM"/>
    </source>
</evidence>
<reference evidence="1" key="1">
    <citation type="journal article" date="2014" name="Int. J. Syst. Evol. Microbiol.">
        <title>Complete genome sequence of Corynebacterium casei LMG S-19264T (=DSM 44701T), isolated from a smear-ripened cheese.</title>
        <authorList>
            <consortium name="US DOE Joint Genome Institute (JGI-PGF)"/>
            <person name="Walter F."/>
            <person name="Albersmeier A."/>
            <person name="Kalinowski J."/>
            <person name="Ruckert C."/>
        </authorList>
    </citation>
    <scope>NUCLEOTIDE SEQUENCE</scope>
    <source>
        <strain evidence="1">CGMCC 1.15725</strain>
    </source>
</reference>
<dbReference type="AlphaFoldDB" id="A0A8J3E7B6"/>
<reference evidence="1" key="2">
    <citation type="submission" date="2020-09" db="EMBL/GenBank/DDBJ databases">
        <authorList>
            <person name="Sun Q."/>
            <person name="Zhou Y."/>
        </authorList>
    </citation>
    <scope>NUCLEOTIDE SEQUENCE</scope>
    <source>
        <strain evidence="1">CGMCC 1.15725</strain>
    </source>
</reference>
<dbReference type="EMBL" id="BMJQ01000015">
    <property type="protein sequence ID" value="GGF37620.1"/>
    <property type="molecule type" value="Genomic_DNA"/>
</dbReference>
<dbReference type="SUPFAM" id="SSF51126">
    <property type="entry name" value="Pectin lyase-like"/>
    <property type="match status" value="2"/>
</dbReference>
<accession>A0A8J3E7B6</accession>
<dbReference type="SMART" id="SM00710">
    <property type="entry name" value="PbH1"/>
    <property type="match status" value="8"/>
</dbReference>
<dbReference type="InterPro" id="IPR006626">
    <property type="entry name" value="PbH1"/>
</dbReference>
<sequence>MLGVTLYSVPCLAAPAGSGLLEIQCSNTPSDAAVINAAIQNAVTQGYANTGFVFKGDRRSNTCLINQTIVLVQGHSYSGAPGTVLQQARTPAATGWYNAVLATQSYVNRAPSPIADWQLTITNLTIRGTGPASASSSPTGDKGLVVRAGGIQVNNVTIRDMSGAGIFETGYTFYNQYLPCSWSMVNDTYVNNTIENTGGDGFQVDGRNDCPNEGPAGTDGRFVGNTIAMPSNGRVAHNGADLEVSAGWWILDNTIRSFDGAGYPGNGLMVANTWMTEIDGNRIAGFGYGGAQDATQFCGQTRPASSGYGIEVCAGNLPGTTTISNNVVSFADAPSDPDYAARQHTYLDVIAGIYNTSNVVVSQNRLDGMGKNDTGIRYDVYFPYTTLNITSSGNREAPWAQPLIDISENLPQSSLTLNGQAVGPSTHQKPDPATDAVDAKLISHIPTTPSYAGSAVIQCTNTTSDAKTINEAIRRVPPGAPVLFVGDPSSNTCLLDRAVRLYGGHVYSGVNSTIMQQVAPSSEPSPGSETMPAILASNSYLISSGTADDPITIENLTVQGPVPTSATPVPGSTAGIILRASGSVIYNVTVSNTEAQGILLSAYGADGQTYVSRGSLANNAILYSWISNSGGRGFEVSDADPNGDGGVATAGWLQNNFFSMAPSITGSAAIYLQNGASWSVVANSVYSVTGAGDQGDAIVVRNAYQTVVEHNYIAGFGDNATDATHYGIAAWVGGGKAGASTIAYNQVSFEDIISDFDLQGGSRSSVTAAEDRYRRIHHISIAIPGVTWDSGVVTLVGNAVVGMDGYDTADGFFDNGNPSATFTGTQDVGLSYSVGPRLAVGSAGNAVAHVQATAP</sequence>
<organism evidence="1 2">
    <name type="scientific">Aliidongia dinghuensis</name>
    <dbReference type="NCBI Taxonomy" id="1867774"/>
    <lineage>
        <taxon>Bacteria</taxon>
        <taxon>Pseudomonadati</taxon>
        <taxon>Pseudomonadota</taxon>
        <taxon>Alphaproteobacteria</taxon>
        <taxon>Rhodospirillales</taxon>
        <taxon>Dongiaceae</taxon>
        <taxon>Aliidongia</taxon>
    </lineage>
</organism>
<dbReference type="InterPro" id="IPR012334">
    <property type="entry name" value="Pectin_lyas_fold"/>
</dbReference>
<proteinExistence type="predicted"/>
<evidence type="ECO:0000313" key="2">
    <source>
        <dbReference type="Proteomes" id="UP000646365"/>
    </source>
</evidence>
<name>A0A8J3E7B6_9PROT</name>
<protein>
    <recommendedName>
        <fullName evidence="3">Right handed beta helix domain-containing protein</fullName>
    </recommendedName>
</protein>
<evidence type="ECO:0000313" key="1">
    <source>
        <dbReference type="EMBL" id="GGF37620.1"/>
    </source>
</evidence>
<dbReference type="Gene3D" id="2.160.20.10">
    <property type="entry name" value="Single-stranded right-handed beta-helix, Pectin lyase-like"/>
    <property type="match status" value="2"/>
</dbReference>
<dbReference type="InterPro" id="IPR011050">
    <property type="entry name" value="Pectin_lyase_fold/virulence"/>
</dbReference>
<comment type="caution">
    <text evidence="1">The sequence shown here is derived from an EMBL/GenBank/DDBJ whole genome shotgun (WGS) entry which is preliminary data.</text>
</comment>